<dbReference type="SUPFAM" id="SSF55874">
    <property type="entry name" value="ATPase domain of HSP90 chaperone/DNA topoisomerase II/histidine kinase"/>
    <property type="match status" value="1"/>
</dbReference>
<dbReference type="InterPro" id="IPR000014">
    <property type="entry name" value="PAS"/>
</dbReference>
<dbReference type="PANTHER" id="PTHR43304">
    <property type="entry name" value="PHYTOCHROME-LIKE PROTEIN CPH1"/>
    <property type="match status" value="1"/>
</dbReference>
<evidence type="ECO:0000259" key="6">
    <source>
        <dbReference type="PROSITE" id="PS50109"/>
    </source>
</evidence>
<dbReference type="SMART" id="SM00387">
    <property type="entry name" value="HATPase_c"/>
    <property type="match status" value="1"/>
</dbReference>
<dbReference type="EMBL" id="WAEL01000009">
    <property type="protein sequence ID" value="NID12829.1"/>
    <property type="molecule type" value="Genomic_DNA"/>
</dbReference>
<dbReference type="InterPro" id="IPR005467">
    <property type="entry name" value="His_kinase_dom"/>
</dbReference>
<dbReference type="InterPro" id="IPR003018">
    <property type="entry name" value="GAF"/>
</dbReference>
<dbReference type="InterPro" id="IPR035965">
    <property type="entry name" value="PAS-like_dom_sf"/>
</dbReference>
<evidence type="ECO:0000313" key="9">
    <source>
        <dbReference type="Proteomes" id="UP000606008"/>
    </source>
</evidence>
<dbReference type="InterPro" id="IPR003661">
    <property type="entry name" value="HisK_dim/P_dom"/>
</dbReference>
<name>A0ABX0QKK9_9BACT</name>
<sequence length="690" mass="76960">MNLPLASYNEAARLAALHSYNILDTLPEQDYEDITQLAAQICQTPIALITLVDDRRQWFKANKGFSLSETAREDSFCAHNLVRPAGPLIIEDARIDERFQTNPLVVGDPRIVFYAGQPLVDDHGLVLGSLCVLDSQRRQLDEGQINALRILAKQVITLLTMRRKAAQETQLRGQLQASEARFRSLIEKAPVAISLFVGRELTIEVANERMIQLWGKGKAVLGKRLIDALPELKGQPFPTLLEQVYSSGTPYEGRSVPATLLIDNELKTRYYDFNYQPVRDINGAVYAVMDIAIDVTREVLLRQQYDQARQSLQQAVDLSQLGVWNIDLSTQTASFSPRIADWVGEESLTLQRCIAAIDPLDLPRFEAAFLRAQHPESGGQLEVEYRLVNARTAQVFLLHSMGQTSFDEQGNPVAIYGVSRDITQVRATQLELEEQVHQRTLELLRANQDLQRSNDNLQRFAYVASHDLQEPLRKIQSFGDLLKNQYQSELGDGVDLLERMQGAAARMSTLIRDLLTFSRIATQPSIAGQVPLTDVIDQVLIDLEMRIQESEAQISCAPLPVVAGDATQLGQLFQNLLSNALKFQKSGERPLIRIHSQHVLASGLPASIHPARSVRSYYRIDVRDNGIGFEQKYVDRIFQVFQRLHGKGQYVGTGIGLAICEKVATNHGGAMSASSEPGQGATFSVYLPAH</sequence>
<evidence type="ECO:0000259" key="7">
    <source>
        <dbReference type="PROSITE" id="PS50113"/>
    </source>
</evidence>
<dbReference type="SUPFAM" id="SSF55781">
    <property type="entry name" value="GAF domain-like"/>
    <property type="match status" value="1"/>
</dbReference>
<dbReference type="EC" id="2.7.13.3" evidence="2"/>
<dbReference type="Pfam" id="PF01590">
    <property type="entry name" value="GAF"/>
    <property type="match status" value="1"/>
</dbReference>
<reference evidence="8" key="1">
    <citation type="submission" date="2024-05" db="EMBL/GenBank/DDBJ databases">
        <authorList>
            <person name="Jung D.-H."/>
        </authorList>
    </citation>
    <scope>NUCLEOTIDE SEQUENCE</scope>
    <source>
        <strain evidence="8">JA-25</strain>
    </source>
</reference>
<evidence type="ECO:0000256" key="2">
    <source>
        <dbReference type="ARBA" id="ARBA00012438"/>
    </source>
</evidence>
<keyword evidence="4" id="KW-0808">Transferase</keyword>
<dbReference type="InterPro" id="IPR004358">
    <property type="entry name" value="Sig_transdc_His_kin-like_C"/>
</dbReference>
<dbReference type="Pfam" id="PF02518">
    <property type="entry name" value="HATPase_c"/>
    <property type="match status" value="1"/>
</dbReference>
<dbReference type="Gene3D" id="3.30.565.10">
    <property type="entry name" value="Histidine kinase-like ATPase, C-terminal domain"/>
    <property type="match status" value="1"/>
</dbReference>
<proteinExistence type="predicted"/>
<dbReference type="InterPro" id="IPR036097">
    <property type="entry name" value="HisK_dim/P_sf"/>
</dbReference>
<dbReference type="SUPFAM" id="SSF47384">
    <property type="entry name" value="Homodimeric domain of signal transducing histidine kinase"/>
    <property type="match status" value="1"/>
</dbReference>
<keyword evidence="9" id="KW-1185">Reference proteome</keyword>
<dbReference type="SUPFAM" id="SSF55785">
    <property type="entry name" value="PYP-like sensor domain (PAS domain)"/>
    <property type="match status" value="2"/>
</dbReference>
<gene>
    <name evidence="8" type="ORF">F7231_21845</name>
</gene>
<evidence type="ECO:0000256" key="4">
    <source>
        <dbReference type="ARBA" id="ARBA00022679"/>
    </source>
</evidence>
<keyword evidence="5" id="KW-0418">Kinase</keyword>
<feature type="domain" description="Histidine kinase" evidence="6">
    <location>
        <begin position="463"/>
        <end position="690"/>
    </location>
</feature>
<evidence type="ECO:0000313" key="8">
    <source>
        <dbReference type="EMBL" id="NID12829.1"/>
    </source>
</evidence>
<evidence type="ECO:0000256" key="5">
    <source>
        <dbReference type="ARBA" id="ARBA00022777"/>
    </source>
</evidence>
<dbReference type="SMART" id="SM00091">
    <property type="entry name" value="PAS"/>
    <property type="match status" value="2"/>
</dbReference>
<dbReference type="PROSITE" id="PS50113">
    <property type="entry name" value="PAC"/>
    <property type="match status" value="1"/>
</dbReference>
<feature type="domain" description="PAC" evidence="7">
    <location>
        <begin position="381"/>
        <end position="434"/>
    </location>
</feature>
<dbReference type="InterPro" id="IPR052162">
    <property type="entry name" value="Sensor_kinase/Photoreceptor"/>
</dbReference>
<dbReference type="InterPro" id="IPR029016">
    <property type="entry name" value="GAF-like_dom_sf"/>
</dbReference>
<comment type="catalytic activity">
    <reaction evidence="1">
        <text>ATP + protein L-histidine = ADP + protein N-phospho-L-histidine.</text>
        <dbReference type="EC" id="2.7.13.3"/>
    </reaction>
</comment>
<organism evidence="8 9">
    <name type="scientific">Fibrivirga algicola</name>
    <dbReference type="NCBI Taxonomy" id="2950420"/>
    <lineage>
        <taxon>Bacteria</taxon>
        <taxon>Pseudomonadati</taxon>
        <taxon>Bacteroidota</taxon>
        <taxon>Cytophagia</taxon>
        <taxon>Cytophagales</taxon>
        <taxon>Spirosomataceae</taxon>
        <taxon>Fibrivirga</taxon>
    </lineage>
</organism>
<dbReference type="InterPro" id="IPR003594">
    <property type="entry name" value="HATPase_dom"/>
</dbReference>
<protein>
    <recommendedName>
        <fullName evidence="2">histidine kinase</fullName>
        <ecNumber evidence="2">2.7.13.3</ecNumber>
    </recommendedName>
</protein>
<dbReference type="InterPro" id="IPR036890">
    <property type="entry name" value="HATPase_C_sf"/>
</dbReference>
<dbReference type="InterPro" id="IPR000700">
    <property type="entry name" value="PAS-assoc_C"/>
</dbReference>
<keyword evidence="3" id="KW-0597">Phosphoprotein</keyword>
<dbReference type="Pfam" id="PF00512">
    <property type="entry name" value="HisKA"/>
    <property type="match status" value="1"/>
</dbReference>
<dbReference type="Proteomes" id="UP000606008">
    <property type="component" value="Unassembled WGS sequence"/>
</dbReference>
<dbReference type="CDD" id="cd00082">
    <property type="entry name" value="HisKA"/>
    <property type="match status" value="1"/>
</dbReference>
<evidence type="ECO:0000256" key="3">
    <source>
        <dbReference type="ARBA" id="ARBA00022553"/>
    </source>
</evidence>
<accession>A0ABX0QKK9</accession>
<dbReference type="InterPro" id="IPR013656">
    <property type="entry name" value="PAS_4"/>
</dbReference>
<dbReference type="RefSeq" id="WP_157510686.1">
    <property type="nucleotide sequence ID" value="NZ_WAEL01000009.1"/>
</dbReference>
<dbReference type="Gene3D" id="3.30.450.40">
    <property type="match status" value="1"/>
</dbReference>
<dbReference type="Gene3D" id="3.30.450.20">
    <property type="entry name" value="PAS domain"/>
    <property type="match status" value="2"/>
</dbReference>
<dbReference type="PANTHER" id="PTHR43304:SF1">
    <property type="entry name" value="PAC DOMAIN-CONTAINING PROTEIN"/>
    <property type="match status" value="1"/>
</dbReference>
<dbReference type="PROSITE" id="PS50109">
    <property type="entry name" value="HIS_KIN"/>
    <property type="match status" value="1"/>
</dbReference>
<dbReference type="Gene3D" id="1.10.287.130">
    <property type="match status" value="1"/>
</dbReference>
<dbReference type="PRINTS" id="PR00344">
    <property type="entry name" value="BCTRLSENSOR"/>
</dbReference>
<dbReference type="Pfam" id="PF08448">
    <property type="entry name" value="PAS_4"/>
    <property type="match status" value="1"/>
</dbReference>
<dbReference type="SMART" id="SM00388">
    <property type="entry name" value="HisKA"/>
    <property type="match status" value="1"/>
</dbReference>
<comment type="caution">
    <text evidence="8">The sequence shown here is derived from an EMBL/GenBank/DDBJ whole genome shotgun (WGS) entry which is preliminary data.</text>
</comment>
<evidence type="ECO:0000256" key="1">
    <source>
        <dbReference type="ARBA" id="ARBA00000085"/>
    </source>
</evidence>